<reference evidence="1" key="1">
    <citation type="submission" date="2016-10" db="EMBL/GenBank/DDBJ databases">
        <authorList>
            <person name="Benchimol M."/>
            <person name="Almeida L.G."/>
            <person name="Vasconcelos A.T."/>
            <person name="Perreira-Neves A."/>
            <person name="Rosa I.A."/>
            <person name="Tasca T."/>
            <person name="Bogo M.R."/>
            <person name="de Souza W."/>
        </authorList>
    </citation>
    <scope>NUCLEOTIDE SEQUENCE [LARGE SCALE GENOMIC DNA]</scope>
    <source>
        <strain evidence="1">K</strain>
    </source>
</reference>
<evidence type="ECO:0000313" key="2">
    <source>
        <dbReference type="Proteomes" id="UP000179807"/>
    </source>
</evidence>
<dbReference type="GeneID" id="94824976"/>
<comment type="caution">
    <text evidence="1">The sequence shown here is derived from an EMBL/GenBank/DDBJ whole genome shotgun (WGS) entry which is preliminary data.</text>
</comment>
<accession>A0A1J4JPQ0</accession>
<organism evidence="1 2">
    <name type="scientific">Tritrichomonas foetus</name>
    <dbReference type="NCBI Taxonomy" id="1144522"/>
    <lineage>
        <taxon>Eukaryota</taxon>
        <taxon>Metamonada</taxon>
        <taxon>Parabasalia</taxon>
        <taxon>Tritrichomonadida</taxon>
        <taxon>Tritrichomonadidae</taxon>
        <taxon>Tritrichomonas</taxon>
    </lineage>
</organism>
<dbReference type="VEuPathDB" id="TrichDB:TRFO_01722"/>
<protein>
    <submittedName>
        <fullName evidence="1">Uncharacterized protein</fullName>
    </submittedName>
</protein>
<keyword evidence="2" id="KW-1185">Reference proteome</keyword>
<dbReference type="AlphaFoldDB" id="A0A1J4JPQ0"/>
<evidence type="ECO:0000313" key="1">
    <source>
        <dbReference type="EMBL" id="OHT01127.1"/>
    </source>
</evidence>
<sequence>MGSSYDSDEGSELPDDMFMIYAYNKLLESNNAENDIMMQQLNSIRRDLSSNTQISTDKVQEFIRFMEKRKEKKRMEKLFKDILHKKGLDKLTGKKVKSLEKSLKTCKSKCTKATKQIKRK</sequence>
<dbReference type="Proteomes" id="UP000179807">
    <property type="component" value="Unassembled WGS sequence"/>
</dbReference>
<dbReference type="RefSeq" id="XP_068354263.1">
    <property type="nucleotide sequence ID" value="XM_068490272.1"/>
</dbReference>
<name>A0A1J4JPQ0_9EUKA</name>
<gene>
    <name evidence="1" type="ORF">TRFO_01722</name>
</gene>
<dbReference type="EMBL" id="MLAK01000926">
    <property type="protein sequence ID" value="OHT01127.1"/>
    <property type="molecule type" value="Genomic_DNA"/>
</dbReference>
<proteinExistence type="predicted"/>